<dbReference type="Gene3D" id="3.10.20.370">
    <property type="match status" value="1"/>
</dbReference>
<dbReference type="SUPFAM" id="SSF56672">
    <property type="entry name" value="DNA/RNA polymerases"/>
    <property type="match status" value="1"/>
</dbReference>
<name>A0ABD1J7Y7_9TELE</name>
<dbReference type="InterPro" id="IPR043128">
    <property type="entry name" value="Rev_trsase/Diguanyl_cyclase"/>
</dbReference>
<keyword evidence="7" id="KW-0255">Endonuclease</keyword>
<sequence length="1255" mass="141006">MTDTESLEDQVRSLTDLVKQLQADNQRLRGGASSVDRAEPSLAAATVSGQTVTERLVCVPRERKCPRFSGKRSVDNMSVEDWIEEARRSLSARPASLLEQASFLYDLLDGEAKREVKFSPSVDRNDPEKIFAILKQNFRCSKSLNTLYRQFYHRRQQEGESVREYSHVLMELMEQIKDRDDNLDNEDRVLRDQFVEGLRDDKLQGDLLDKISANSALAFRKIRSEALEWLNRRTQPARARAYSCNSYEADTNAVTAGPTSELTELKEGFRKQQAQLDEILNQLRQTRTDPSPSQRLSGQRPRPRYQADGKPICLRCNKAGHIARICREALPAEPVPARHRGPTSGGRDEAELTPFPSTSQLIGNCPIIDVRFGGVTTSCLLDTGSMVTTITESFFHQCIQPQITEQMQPCDWLKLRAANGLAIPYLGYLELDLEVLGRVLPKIGVLVVKDSLDPITKQQKKSVPGLLGMNAIRSCYQELFQEHGQHLFQHPPVQAASKVWKQAFSECQSWERISNSGCIGQAAVQPGPSLRVPAGCLQFIPATCSLAVGAIKSCLLEPLPYGEGRLPANLLISAALLSITQGRVQIPVVNVGTEDQWLQPRTVLGTLHITDSPPQSDTENDHMAFVQLIAADNTTPVDFTGLQWPNLSPCEQQEVKTLLEKYRQVFSKHDGDIGCTTLVQHQIPLLDEAPVRQRYRRLPPSQFAVVKAHIQDLVDKGVARPSCSPYASPIVVVQKKDGTIRLCVDYRLLNSKTRKDAYPLPRIEESLDALTGATLFSTLDLASGYNQVPMAEKDKEKTAFCTPFGLFEFNRMPFGLCNAPGTFQRLMERIFGDQSLNSLLLYLDDIVIFSSSFHQHLQRLELVFKRLQDHNLKLKLEKCHLFQAKVKYLGHVISANGVATDPDKIRTVLEWKRPNTLTEIRSFLGFASYYRRFVEGFARHAGPLHHLVAEAQGKGKRAVGGSHVQLGGRWDERCEKAFQTLKKELATAPVLAYADFSKSFVLEIDASSQGLGAVLSQDVGGKRRPVAFASRALRPTEKNMNNYSSMKLEFLALKWAVTERFREYLLGAKFVVYTDNNPLSHLQTAKLAAVEQRWASQLAAFDFEIKYRPGSANRNADALSRQTPESPPQSITVVSSGITVPPEVASNVRTRQPCLTAMTWAVDAIPVRQPSDLQGLQAKDPIIRSFLQYWRRALPPNREERARESWEVLELLRQWRRIRERDGILYREVQLPPARNLALQVLLPKSLQRGPDRPA</sequence>
<feature type="compositionally biased region" description="Polar residues" evidence="12">
    <location>
        <begin position="1120"/>
        <end position="1133"/>
    </location>
</feature>
<dbReference type="PROSITE" id="PS50878">
    <property type="entry name" value="RT_POL"/>
    <property type="match status" value="1"/>
</dbReference>
<evidence type="ECO:0000256" key="11">
    <source>
        <dbReference type="PROSITE-ProRule" id="PRU00047"/>
    </source>
</evidence>
<dbReference type="GO" id="GO:0004523">
    <property type="term" value="F:RNA-DNA hybrid ribonuclease activity"/>
    <property type="evidence" value="ECO:0007669"/>
    <property type="project" value="UniProtKB-EC"/>
</dbReference>
<evidence type="ECO:0000313" key="15">
    <source>
        <dbReference type="EMBL" id="KAL2083300.1"/>
    </source>
</evidence>
<dbReference type="CDD" id="cd09274">
    <property type="entry name" value="RNase_HI_RT_Ty3"/>
    <property type="match status" value="1"/>
</dbReference>
<reference evidence="15 16" key="1">
    <citation type="submission" date="2024-09" db="EMBL/GenBank/DDBJ databases">
        <title>A chromosome-level genome assembly of Gray's grenadier anchovy, Coilia grayii.</title>
        <authorList>
            <person name="Fu Z."/>
        </authorList>
    </citation>
    <scope>NUCLEOTIDE SEQUENCE [LARGE SCALE GENOMIC DNA]</scope>
    <source>
        <strain evidence="15">G4</strain>
        <tissue evidence="15">Muscle</tissue>
    </source>
</reference>
<comment type="caution">
    <text evidence="15">The sequence shown here is derived from an EMBL/GenBank/DDBJ whole genome shotgun (WGS) entry which is preliminary data.</text>
</comment>
<dbReference type="Pfam" id="PF00078">
    <property type="entry name" value="RVT_1"/>
    <property type="match status" value="1"/>
</dbReference>
<proteinExistence type="inferred from homology"/>
<dbReference type="GO" id="GO:0003964">
    <property type="term" value="F:RNA-directed DNA polymerase activity"/>
    <property type="evidence" value="ECO:0007669"/>
    <property type="project" value="UniProtKB-KW"/>
</dbReference>
<keyword evidence="3" id="KW-0645">Protease</keyword>
<evidence type="ECO:0000313" key="16">
    <source>
        <dbReference type="Proteomes" id="UP001591681"/>
    </source>
</evidence>
<evidence type="ECO:0000256" key="9">
    <source>
        <dbReference type="ARBA" id="ARBA00022918"/>
    </source>
</evidence>
<feature type="domain" description="Reverse transcriptase" evidence="14">
    <location>
        <begin position="714"/>
        <end position="893"/>
    </location>
</feature>
<keyword evidence="10" id="KW-0511">Multifunctional enzyme</keyword>
<dbReference type="CDD" id="cd01647">
    <property type="entry name" value="RT_LTR"/>
    <property type="match status" value="1"/>
</dbReference>
<dbReference type="GO" id="GO:0008233">
    <property type="term" value="F:peptidase activity"/>
    <property type="evidence" value="ECO:0007669"/>
    <property type="project" value="UniProtKB-KW"/>
</dbReference>
<feature type="domain" description="CCHC-type" evidence="13">
    <location>
        <begin position="313"/>
        <end position="328"/>
    </location>
</feature>
<dbReference type="InterPro" id="IPR001878">
    <property type="entry name" value="Znf_CCHC"/>
</dbReference>
<dbReference type="Gene3D" id="2.40.70.10">
    <property type="entry name" value="Acid Proteases"/>
    <property type="match status" value="1"/>
</dbReference>
<evidence type="ECO:0000259" key="13">
    <source>
        <dbReference type="PROSITE" id="PS50158"/>
    </source>
</evidence>
<dbReference type="PROSITE" id="PS50158">
    <property type="entry name" value="ZF_CCHC"/>
    <property type="match status" value="1"/>
</dbReference>
<dbReference type="InterPro" id="IPR000477">
    <property type="entry name" value="RT_dom"/>
</dbReference>
<comment type="similarity">
    <text evidence="1">Belongs to the beta type-B retroviral polymerase family. HERV class-II K(HML-2) pol subfamily.</text>
</comment>
<keyword evidence="11" id="KW-0479">Metal-binding</keyword>
<feature type="compositionally biased region" description="Polar residues" evidence="12">
    <location>
        <begin position="282"/>
        <end position="297"/>
    </location>
</feature>
<dbReference type="Gene3D" id="3.30.70.270">
    <property type="match status" value="2"/>
</dbReference>
<dbReference type="Gene3D" id="3.10.10.10">
    <property type="entry name" value="HIV Type 1 Reverse Transcriptase, subunit A, domain 1"/>
    <property type="match status" value="1"/>
</dbReference>
<evidence type="ECO:0000256" key="2">
    <source>
        <dbReference type="ARBA" id="ARBA00012180"/>
    </source>
</evidence>
<keyword evidence="5" id="KW-0548">Nucleotidyltransferase</keyword>
<dbReference type="PANTHER" id="PTHR37984:SF5">
    <property type="entry name" value="PROTEIN NYNRIN-LIKE"/>
    <property type="match status" value="1"/>
</dbReference>
<keyword evidence="4" id="KW-0808">Transferase</keyword>
<gene>
    <name evidence="15" type="ORF">ACEWY4_021073</name>
</gene>
<dbReference type="EC" id="3.1.26.4" evidence="2"/>
<evidence type="ECO:0000256" key="8">
    <source>
        <dbReference type="ARBA" id="ARBA00022801"/>
    </source>
</evidence>
<evidence type="ECO:0000256" key="5">
    <source>
        <dbReference type="ARBA" id="ARBA00022695"/>
    </source>
</evidence>
<keyword evidence="9" id="KW-0695">RNA-directed DNA polymerase</keyword>
<dbReference type="InterPro" id="IPR043502">
    <property type="entry name" value="DNA/RNA_pol_sf"/>
</dbReference>
<evidence type="ECO:0000256" key="1">
    <source>
        <dbReference type="ARBA" id="ARBA00010879"/>
    </source>
</evidence>
<evidence type="ECO:0000259" key="14">
    <source>
        <dbReference type="PROSITE" id="PS50878"/>
    </source>
</evidence>
<keyword evidence="6" id="KW-0540">Nuclease</keyword>
<feature type="region of interest" description="Disordered" evidence="12">
    <location>
        <begin position="282"/>
        <end position="306"/>
    </location>
</feature>
<dbReference type="SUPFAM" id="SSF50630">
    <property type="entry name" value="Acid proteases"/>
    <property type="match status" value="1"/>
</dbReference>
<dbReference type="InterPro" id="IPR050951">
    <property type="entry name" value="Retrovirus_Pol_polyprotein"/>
</dbReference>
<accession>A0ABD1J7Y7</accession>
<dbReference type="FunFam" id="3.10.20.370:FF:000001">
    <property type="entry name" value="Retrovirus-related Pol polyprotein from transposon 17.6-like protein"/>
    <property type="match status" value="1"/>
</dbReference>
<evidence type="ECO:0000256" key="7">
    <source>
        <dbReference type="ARBA" id="ARBA00022759"/>
    </source>
</evidence>
<evidence type="ECO:0000256" key="6">
    <source>
        <dbReference type="ARBA" id="ARBA00022722"/>
    </source>
</evidence>
<organism evidence="15 16">
    <name type="scientific">Coilia grayii</name>
    <name type="common">Gray's grenadier anchovy</name>
    <dbReference type="NCBI Taxonomy" id="363190"/>
    <lineage>
        <taxon>Eukaryota</taxon>
        <taxon>Metazoa</taxon>
        <taxon>Chordata</taxon>
        <taxon>Craniata</taxon>
        <taxon>Vertebrata</taxon>
        <taxon>Euteleostomi</taxon>
        <taxon>Actinopterygii</taxon>
        <taxon>Neopterygii</taxon>
        <taxon>Teleostei</taxon>
        <taxon>Clupei</taxon>
        <taxon>Clupeiformes</taxon>
        <taxon>Clupeoidei</taxon>
        <taxon>Engraulidae</taxon>
        <taxon>Coilinae</taxon>
        <taxon>Coilia</taxon>
    </lineage>
</organism>
<keyword evidence="16" id="KW-1185">Reference proteome</keyword>
<evidence type="ECO:0000256" key="12">
    <source>
        <dbReference type="SAM" id="MobiDB-lite"/>
    </source>
</evidence>
<dbReference type="FunFam" id="3.30.70.270:FF:000020">
    <property type="entry name" value="Transposon Tf2-6 polyprotein-like Protein"/>
    <property type="match status" value="1"/>
</dbReference>
<dbReference type="FunFam" id="3.10.10.10:FF:000007">
    <property type="entry name" value="Retrovirus-related Pol polyprotein from transposon 17.6-like Protein"/>
    <property type="match status" value="1"/>
</dbReference>
<dbReference type="Proteomes" id="UP001591681">
    <property type="component" value="Unassembled WGS sequence"/>
</dbReference>
<keyword evidence="8" id="KW-0378">Hydrolase</keyword>
<evidence type="ECO:0000256" key="4">
    <source>
        <dbReference type="ARBA" id="ARBA00022679"/>
    </source>
</evidence>
<dbReference type="GO" id="GO:0008270">
    <property type="term" value="F:zinc ion binding"/>
    <property type="evidence" value="ECO:0007669"/>
    <property type="project" value="UniProtKB-KW"/>
</dbReference>
<keyword evidence="11" id="KW-0863">Zinc-finger</keyword>
<evidence type="ECO:0000256" key="3">
    <source>
        <dbReference type="ARBA" id="ARBA00022670"/>
    </source>
</evidence>
<feature type="region of interest" description="Disordered" evidence="12">
    <location>
        <begin position="1114"/>
        <end position="1133"/>
    </location>
</feature>
<keyword evidence="11" id="KW-0862">Zinc</keyword>
<dbReference type="InterPro" id="IPR021109">
    <property type="entry name" value="Peptidase_aspartic_dom_sf"/>
</dbReference>
<dbReference type="SMART" id="SM00343">
    <property type="entry name" value="ZnF_C2HC"/>
    <property type="match status" value="1"/>
</dbReference>
<dbReference type="Pfam" id="PF17919">
    <property type="entry name" value="RT_RNaseH_2"/>
    <property type="match status" value="1"/>
</dbReference>
<dbReference type="InterPro" id="IPR041577">
    <property type="entry name" value="RT_RNaseH_2"/>
</dbReference>
<dbReference type="EMBL" id="JBHFQA010000018">
    <property type="protein sequence ID" value="KAL2083300.1"/>
    <property type="molecule type" value="Genomic_DNA"/>
</dbReference>
<dbReference type="AlphaFoldDB" id="A0ABD1J7Y7"/>
<protein>
    <recommendedName>
        <fullName evidence="2">ribonuclease H</fullName>
        <ecNumber evidence="2">3.1.26.4</ecNumber>
    </recommendedName>
</protein>
<evidence type="ECO:0000256" key="10">
    <source>
        <dbReference type="ARBA" id="ARBA00023268"/>
    </source>
</evidence>
<dbReference type="Pfam" id="PF13650">
    <property type="entry name" value="Asp_protease_2"/>
    <property type="match status" value="1"/>
</dbReference>
<dbReference type="GO" id="GO:0006508">
    <property type="term" value="P:proteolysis"/>
    <property type="evidence" value="ECO:0007669"/>
    <property type="project" value="UniProtKB-KW"/>
</dbReference>
<dbReference type="PANTHER" id="PTHR37984">
    <property type="entry name" value="PROTEIN CBG26694"/>
    <property type="match status" value="1"/>
</dbReference>